<dbReference type="Pfam" id="PF03770">
    <property type="entry name" value="IPK"/>
    <property type="match status" value="1"/>
</dbReference>
<feature type="compositionally biased region" description="Basic residues" evidence="5">
    <location>
        <begin position="1"/>
        <end position="10"/>
    </location>
</feature>
<evidence type="ECO:0000313" key="7">
    <source>
        <dbReference type="EMBL" id="EEN56764.1"/>
    </source>
</evidence>
<reference evidence="7" key="1">
    <citation type="journal article" date="2008" name="Nature">
        <title>The amphioxus genome and the evolution of the chordate karyotype.</title>
        <authorList>
            <consortium name="US DOE Joint Genome Institute (JGI-PGF)"/>
            <person name="Putnam N.H."/>
            <person name="Butts T."/>
            <person name="Ferrier D.E.K."/>
            <person name="Furlong R.F."/>
            <person name="Hellsten U."/>
            <person name="Kawashima T."/>
            <person name="Robinson-Rechavi M."/>
            <person name="Shoguchi E."/>
            <person name="Terry A."/>
            <person name="Yu J.-K."/>
            <person name="Benito-Gutierrez E.L."/>
            <person name="Dubchak I."/>
            <person name="Garcia-Fernandez J."/>
            <person name="Gibson-Brown J.J."/>
            <person name="Grigoriev I.V."/>
            <person name="Horton A.C."/>
            <person name="de Jong P.J."/>
            <person name="Jurka J."/>
            <person name="Kapitonov V.V."/>
            <person name="Kohara Y."/>
            <person name="Kuroki Y."/>
            <person name="Lindquist E."/>
            <person name="Lucas S."/>
            <person name="Osoegawa K."/>
            <person name="Pennacchio L.A."/>
            <person name="Salamov A.A."/>
            <person name="Satou Y."/>
            <person name="Sauka-Spengler T."/>
            <person name="Schmutz J."/>
            <person name="Shin-I T."/>
            <person name="Toyoda A."/>
            <person name="Bronner-Fraser M."/>
            <person name="Fujiyama A."/>
            <person name="Holland L.Z."/>
            <person name="Holland P.W.H."/>
            <person name="Satoh N."/>
            <person name="Rokhsar D.S."/>
        </authorList>
    </citation>
    <scope>NUCLEOTIDE SEQUENCE [LARGE SCALE GENOMIC DNA]</scope>
    <source>
        <strain evidence="7">S238N-H82</strain>
        <tissue evidence="7">Testes</tissue>
    </source>
</reference>
<dbReference type="SUPFAM" id="SSF56104">
    <property type="entry name" value="SAICAR synthase-like"/>
    <property type="match status" value="1"/>
</dbReference>
<evidence type="ECO:0000256" key="4">
    <source>
        <dbReference type="RuleBase" id="RU363090"/>
    </source>
</evidence>
<dbReference type="GO" id="GO:0016301">
    <property type="term" value="F:kinase activity"/>
    <property type="evidence" value="ECO:0007669"/>
    <property type="project" value="UniProtKB-KW"/>
</dbReference>
<sequence>MKRKKRKNPRKGKEGKKNKGRKIHFKKQTIDQAKREGGIALSSLNIYYTAKTRRIQSTYRPQRKNTTPSSISEVSFRSLFQIRTSSLLMQLIPSRCHSGVIQVSFQEDKDGFIRLVAHPCETNHSGGHSESDSSPAGSAEEDNASSASSVHRTKRRRRRKEKETGINTNEITHRVRLLRTGSIEVQSNGTGPFLVDLVENKEEAESLKGLGHNPWSLRCHKKQLAEMRKTAPNSKLHKNVTSQFVYPCILDLKMGTRQHGDDATEEKRNRQMEKCASTTSASIGVRVCGMQVYKAETGHFLCRNKYYGRKLTEDGFKHTLQQFLDNGQDMVAPKIIAQLEELKSILEKHQTYRFYSSSLLIIYEGNNCWGGANRVENGDLCASHRAAGVAVKMIDFAHSTYKGFRGDRTVHQGPDKGYIFGLENLLRVFHEIVEERGIVDEHDTVNTVSMLALVLLSLVAGSQAFHTGAPRQACRDGNPSHYPGNAQHSDLPFALTGGAYSPGQPMQLTLSGDRPFRGFQMKVSEGSFQNAPAGTQLFTCDSDADTVTHIDNSDKNSVTVTYLPPANGFGPIGISLRSAIMLALVVLSLVAVSQAYPTGAPIDACAEGIPNHHAQAAELDIMPFALTGGAYSPAQPMQLTLSGAGRFRGFQMKASVGTFLNAPAGTQLFRCLNNADTVTHSDNSAKDSVTVTYLPPANAFGPIGIRVTVVQDFDVWWNPEVFILQRNGDVITG</sequence>
<accession>C3YSR3</accession>
<dbReference type="PANTHER" id="PTHR12400:SF21">
    <property type="entry name" value="KINASE"/>
    <property type="match status" value="1"/>
</dbReference>
<dbReference type="InterPro" id="IPR005522">
    <property type="entry name" value="IPK"/>
</dbReference>
<feature type="compositionally biased region" description="Polar residues" evidence="5">
    <location>
        <begin position="123"/>
        <end position="135"/>
    </location>
</feature>
<comment type="similarity">
    <text evidence="1 4">Belongs to the inositol phosphokinase (IPK) family.</text>
</comment>
<dbReference type="InterPro" id="IPR002861">
    <property type="entry name" value="Reeler_dom"/>
</dbReference>
<feature type="region of interest" description="Disordered" evidence="5">
    <location>
        <begin position="1"/>
        <end position="22"/>
    </location>
</feature>
<dbReference type="CDD" id="cd08544">
    <property type="entry name" value="Reeler"/>
    <property type="match status" value="2"/>
</dbReference>
<evidence type="ECO:0000259" key="6">
    <source>
        <dbReference type="Pfam" id="PF02014"/>
    </source>
</evidence>
<dbReference type="InParanoid" id="C3YSR3"/>
<dbReference type="Gene3D" id="3.30.470.160">
    <property type="entry name" value="Inositol polyphosphate kinase"/>
    <property type="match status" value="1"/>
</dbReference>
<dbReference type="PANTHER" id="PTHR12400">
    <property type="entry name" value="INOSITOL POLYPHOSPHATE KINASE"/>
    <property type="match status" value="1"/>
</dbReference>
<dbReference type="InterPro" id="IPR038286">
    <property type="entry name" value="IPK_sf"/>
</dbReference>
<name>C3YSR3_BRAFL</name>
<evidence type="ECO:0000256" key="5">
    <source>
        <dbReference type="SAM" id="MobiDB-lite"/>
    </source>
</evidence>
<dbReference type="Pfam" id="PF02014">
    <property type="entry name" value="Reeler"/>
    <property type="match status" value="2"/>
</dbReference>
<protein>
    <recommendedName>
        <fullName evidence="4">Kinase</fullName>
        <ecNumber evidence="4">2.7.-.-</ecNumber>
    </recommendedName>
</protein>
<dbReference type="EC" id="2.7.-.-" evidence="4"/>
<dbReference type="eggNOG" id="KOG1620">
    <property type="taxonomic scope" value="Eukaryota"/>
</dbReference>
<dbReference type="AlphaFoldDB" id="C3YSR3"/>
<keyword evidence="3 4" id="KW-0418">Kinase</keyword>
<feature type="domain" description="Reelin" evidence="6">
    <location>
        <begin position="605"/>
        <end position="717"/>
    </location>
</feature>
<dbReference type="EMBL" id="GG666549">
    <property type="protein sequence ID" value="EEN56764.1"/>
    <property type="molecule type" value="Genomic_DNA"/>
</dbReference>
<keyword evidence="2 4" id="KW-0808">Transferase</keyword>
<dbReference type="InterPro" id="IPR042307">
    <property type="entry name" value="Reeler_sf"/>
</dbReference>
<feature type="domain" description="Reelin" evidence="6">
    <location>
        <begin position="474"/>
        <end position="568"/>
    </location>
</feature>
<proteinExistence type="inferred from homology"/>
<organism>
    <name type="scientific">Branchiostoma floridae</name>
    <name type="common">Florida lancelet</name>
    <name type="synonym">Amphioxus</name>
    <dbReference type="NCBI Taxonomy" id="7739"/>
    <lineage>
        <taxon>Eukaryota</taxon>
        <taxon>Metazoa</taxon>
        <taxon>Chordata</taxon>
        <taxon>Cephalochordata</taxon>
        <taxon>Leptocardii</taxon>
        <taxon>Amphioxiformes</taxon>
        <taxon>Branchiostomatidae</taxon>
        <taxon>Branchiostoma</taxon>
    </lineage>
</organism>
<feature type="region of interest" description="Disordered" evidence="5">
    <location>
        <begin position="123"/>
        <end position="168"/>
    </location>
</feature>
<dbReference type="Gene3D" id="2.60.40.4060">
    <property type="entry name" value="Reeler domain"/>
    <property type="match status" value="2"/>
</dbReference>
<gene>
    <name evidence="7" type="ORF">BRAFLDRAFT_123507</name>
</gene>
<feature type="compositionally biased region" description="Basic residues" evidence="5">
    <location>
        <begin position="151"/>
        <end position="160"/>
    </location>
</feature>
<evidence type="ECO:0000256" key="1">
    <source>
        <dbReference type="ARBA" id="ARBA00007374"/>
    </source>
</evidence>
<evidence type="ECO:0000256" key="2">
    <source>
        <dbReference type="ARBA" id="ARBA00022679"/>
    </source>
</evidence>
<evidence type="ECO:0000256" key="3">
    <source>
        <dbReference type="ARBA" id="ARBA00022777"/>
    </source>
</evidence>
<dbReference type="GO" id="GO:0032958">
    <property type="term" value="P:inositol phosphate biosynthetic process"/>
    <property type="evidence" value="ECO:0007669"/>
    <property type="project" value="InterPro"/>
</dbReference>
<dbReference type="STRING" id="7739.C3YSR3"/>